<gene>
    <name evidence="2" type="ORF">EHQ64_17210</name>
</gene>
<keyword evidence="2" id="KW-0378">Hydrolase</keyword>
<protein>
    <submittedName>
        <fullName evidence="2">SGNH/GDSL hydrolase family protein</fullName>
    </submittedName>
</protein>
<keyword evidence="3" id="KW-1185">Reference proteome</keyword>
<keyword evidence="1" id="KW-0472">Membrane</keyword>
<organism evidence="2 3">
    <name type="scientific">Leptospira sarikeiensis</name>
    <dbReference type="NCBI Taxonomy" id="2484943"/>
    <lineage>
        <taxon>Bacteria</taxon>
        <taxon>Pseudomonadati</taxon>
        <taxon>Spirochaetota</taxon>
        <taxon>Spirochaetia</taxon>
        <taxon>Leptospirales</taxon>
        <taxon>Leptospiraceae</taxon>
        <taxon>Leptospira</taxon>
    </lineage>
</organism>
<sequence>MNPYISLIRQKNFWIPVLVLVLFDLCLQTGVYRPYLKKGSFAANVIRNTDYILEKKPEFEPTILVLGTSVAHQGLSLKTLNETLEPYGEKVQSIAMEGTELVVQDSLVRNLLPKFPKVHTVLHILEISTPWVDQEELQIHTLAMLGELDRRLAFKLIYEFNYDVHYDDLGYLAFKSIAYRRDIRDFILDPSKRLKDIGRRKKEPKLTPWPHENTNLPSISMFPDVKDIKSCLKITNPGNGNPAPAGSDQFHKKAIWDTCGLGDKTPIKVERTKQVTNYFHRLKILHNDIRQVGLENGQKIKIIGVIAPYSEIIKNWRSPDRNRIWEEEIRKIDPETPVLDYQASLDGENNGDYYYDLIHLNKAGMDKFSAIFSKDLPSILGLDRKK</sequence>
<dbReference type="SUPFAM" id="SSF52266">
    <property type="entry name" value="SGNH hydrolase"/>
    <property type="match status" value="1"/>
</dbReference>
<dbReference type="Proteomes" id="UP000297762">
    <property type="component" value="Unassembled WGS sequence"/>
</dbReference>
<evidence type="ECO:0000313" key="3">
    <source>
        <dbReference type="Proteomes" id="UP000297762"/>
    </source>
</evidence>
<dbReference type="GO" id="GO:0016787">
    <property type="term" value="F:hydrolase activity"/>
    <property type="evidence" value="ECO:0007669"/>
    <property type="project" value="UniProtKB-KW"/>
</dbReference>
<evidence type="ECO:0000313" key="2">
    <source>
        <dbReference type="EMBL" id="TGL58786.1"/>
    </source>
</evidence>
<dbReference type="AlphaFoldDB" id="A0A4R9K104"/>
<evidence type="ECO:0000256" key="1">
    <source>
        <dbReference type="SAM" id="Phobius"/>
    </source>
</evidence>
<feature type="transmembrane region" description="Helical" evidence="1">
    <location>
        <begin position="12"/>
        <end position="32"/>
    </location>
</feature>
<name>A0A4R9K104_9LEPT</name>
<dbReference type="RefSeq" id="WP_135651033.1">
    <property type="nucleotide sequence ID" value="NZ_RQGF01000035.1"/>
</dbReference>
<reference evidence="2" key="1">
    <citation type="journal article" date="2019" name="PLoS Negl. Trop. Dis.">
        <title>Revisiting the worldwide diversity of Leptospira species in the environment.</title>
        <authorList>
            <person name="Vincent A.T."/>
            <person name="Schiettekatte O."/>
            <person name="Bourhy P."/>
            <person name="Veyrier F.J."/>
            <person name="Picardeau M."/>
        </authorList>
    </citation>
    <scope>NUCLEOTIDE SEQUENCE [LARGE SCALE GENOMIC DNA]</scope>
    <source>
        <strain evidence="2">201702455</strain>
    </source>
</reference>
<proteinExistence type="predicted"/>
<dbReference type="OrthoDB" id="315128at2"/>
<dbReference type="EMBL" id="RQGF01000035">
    <property type="protein sequence ID" value="TGL58786.1"/>
    <property type="molecule type" value="Genomic_DNA"/>
</dbReference>
<keyword evidence="1" id="KW-1133">Transmembrane helix</keyword>
<comment type="caution">
    <text evidence="2">The sequence shown here is derived from an EMBL/GenBank/DDBJ whole genome shotgun (WGS) entry which is preliminary data.</text>
</comment>
<keyword evidence="1" id="KW-0812">Transmembrane</keyword>
<accession>A0A4R9K104</accession>